<dbReference type="InterPro" id="IPR041677">
    <property type="entry name" value="DNA2/NAM7_AAA_11"/>
</dbReference>
<gene>
    <name evidence="12" type="ORF">INT43_005467</name>
</gene>
<dbReference type="GO" id="GO:0016604">
    <property type="term" value="C:nuclear body"/>
    <property type="evidence" value="ECO:0007669"/>
    <property type="project" value="TreeGrafter"/>
</dbReference>
<dbReference type="GO" id="GO:0004386">
    <property type="term" value="F:helicase activity"/>
    <property type="evidence" value="ECO:0007669"/>
    <property type="project" value="UniProtKB-KW"/>
</dbReference>
<feature type="domain" description="DNA2/NAM7 helicase helicase" evidence="9">
    <location>
        <begin position="1458"/>
        <end position="1746"/>
    </location>
</feature>
<dbReference type="FunFam" id="3.40.50.300:FF:000326">
    <property type="entry name" value="P-loop containing nucleoside triphosphate hydrolase"/>
    <property type="match status" value="1"/>
</dbReference>
<feature type="region of interest" description="Disordered" evidence="7">
    <location>
        <begin position="2194"/>
        <end position="2226"/>
    </location>
</feature>
<evidence type="ECO:0008006" key="14">
    <source>
        <dbReference type="Google" id="ProtNLM"/>
    </source>
</evidence>
<feature type="region of interest" description="Disordered" evidence="7">
    <location>
        <begin position="1134"/>
        <end position="1165"/>
    </location>
</feature>
<dbReference type="GO" id="GO:0005694">
    <property type="term" value="C:chromosome"/>
    <property type="evidence" value="ECO:0007669"/>
    <property type="project" value="UniProtKB-ARBA"/>
</dbReference>
<feature type="compositionally biased region" description="Polar residues" evidence="7">
    <location>
        <begin position="964"/>
        <end position="985"/>
    </location>
</feature>
<name>A0A8H7PLT9_MORIS</name>
<feature type="region of interest" description="Disordered" evidence="7">
    <location>
        <begin position="2015"/>
        <end position="2111"/>
    </location>
</feature>
<feature type="domain" description="Helicase SEN1 beta-barrel" evidence="11">
    <location>
        <begin position="1302"/>
        <end position="1408"/>
    </location>
</feature>
<keyword evidence="5" id="KW-0067">ATP-binding</keyword>
<feature type="compositionally biased region" description="Low complexity" evidence="7">
    <location>
        <begin position="2036"/>
        <end position="2062"/>
    </location>
</feature>
<dbReference type="GO" id="GO:0005524">
    <property type="term" value="F:ATP binding"/>
    <property type="evidence" value="ECO:0007669"/>
    <property type="project" value="UniProtKB-KW"/>
</dbReference>
<evidence type="ECO:0000256" key="3">
    <source>
        <dbReference type="ARBA" id="ARBA00022801"/>
    </source>
</evidence>
<dbReference type="InterPro" id="IPR056474">
    <property type="entry name" value="SEN1_barrel"/>
</dbReference>
<dbReference type="Pfam" id="PF23576">
    <property type="entry name" value="SEN1_barrel"/>
    <property type="match status" value="1"/>
</dbReference>
<feature type="compositionally biased region" description="Acidic residues" evidence="7">
    <location>
        <begin position="2211"/>
        <end position="2220"/>
    </location>
</feature>
<comment type="similarity">
    <text evidence="1">Belongs to the DNA2/NAM7 helicase family.</text>
</comment>
<keyword evidence="13" id="KW-1185">Reference proteome</keyword>
<evidence type="ECO:0000313" key="12">
    <source>
        <dbReference type="EMBL" id="KAG2176233.1"/>
    </source>
</evidence>
<dbReference type="SUPFAM" id="SSF48371">
    <property type="entry name" value="ARM repeat"/>
    <property type="match status" value="1"/>
</dbReference>
<dbReference type="Gene3D" id="3.40.50.300">
    <property type="entry name" value="P-loop containing nucleotide triphosphate hydrolases"/>
    <property type="match status" value="2"/>
</dbReference>
<keyword evidence="3" id="KW-0378">Hydrolase</keyword>
<feature type="domain" description="DNA2/NAM7 helicase-like C-terminal" evidence="10">
    <location>
        <begin position="1754"/>
        <end position="1950"/>
    </location>
</feature>
<evidence type="ECO:0000259" key="10">
    <source>
        <dbReference type="Pfam" id="PF13087"/>
    </source>
</evidence>
<evidence type="ECO:0000256" key="4">
    <source>
        <dbReference type="ARBA" id="ARBA00022806"/>
    </source>
</evidence>
<dbReference type="CDD" id="cd18808">
    <property type="entry name" value="SF1_C_Upf1"/>
    <property type="match status" value="1"/>
</dbReference>
<organism evidence="12 13">
    <name type="scientific">Mortierella isabellina</name>
    <name type="common">Filamentous fungus</name>
    <name type="synonym">Umbelopsis isabellina</name>
    <dbReference type="NCBI Taxonomy" id="91625"/>
    <lineage>
        <taxon>Eukaryota</taxon>
        <taxon>Fungi</taxon>
        <taxon>Fungi incertae sedis</taxon>
        <taxon>Mucoromycota</taxon>
        <taxon>Mucoromycotina</taxon>
        <taxon>Umbelopsidomycetes</taxon>
        <taxon>Umbelopsidales</taxon>
        <taxon>Umbelopsidaceae</taxon>
        <taxon>Umbelopsis</taxon>
    </lineage>
</organism>
<accession>A0A8H7PLT9</accession>
<feature type="compositionally biased region" description="Polar residues" evidence="7">
    <location>
        <begin position="1134"/>
        <end position="1148"/>
    </location>
</feature>
<evidence type="ECO:0000259" key="9">
    <source>
        <dbReference type="Pfam" id="PF13086"/>
    </source>
</evidence>
<feature type="compositionally biased region" description="Basic and acidic residues" evidence="7">
    <location>
        <begin position="2017"/>
        <end position="2027"/>
    </location>
</feature>
<evidence type="ECO:0000256" key="2">
    <source>
        <dbReference type="ARBA" id="ARBA00022741"/>
    </source>
</evidence>
<evidence type="ECO:0000259" key="8">
    <source>
        <dbReference type="Pfam" id="PF12726"/>
    </source>
</evidence>
<keyword evidence="6" id="KW-0175">Coiled coil</keyword>
<dbReference type="Proteomes" id="UP000654370">
    <property type="component" value="Unassembled WGS sequence"/>
</dbReference>
<dbReference type="GO" id="GO:0001147">
    <property type="term" value="F:transcription termination site sequence-specific DNA binding"/>
    <property type="evidence" value="ECO:0007669"/>
    <property type="project" value="TreeGrafter"/>
</dbReference>
<dbReference type="InterPro" id="IPR024481">
    <property type="entry name" value="Helicase_Sen1_N"/>
</dbReference>
<comment type="caution">
    <text evidence="12">The sequence shown here is derived from an EMBL/GenBank/DDBJ whole genome shotgun (WGS) entry which is preliminary data.</text>
</comment>
<dbReference type="InterPro" id="IPR016024">
    <property type="entry name" value="ARM-type_fold"/>
</dbReference>
<keyword evidence="4" id="KW-0347">Helicase</keyword>
<feature type="coiled-coil region" evidence="6">
    <location>
        <begin position="1601"/>
        <end position="1628"/>
    </location>
</feature>
<sequence length="2226" mass="250364">MGDRGCDSRLDSLKELYELKKKNPTDNALENKFFNAVLAYFLSSRSEHWWCSKDIEPFVRESMMLFSLPAYDHITQYKNRMSKQLSECTYCVDAYQASKTILRKSYEQQYSVDNVAQFFEQLQKFDAERIQSTLQQAYKELSTVQLANESTLNSKAISCAMYDITINPAVLNHKNLDELFVAVITTMQNLNLLRTVDFRLRPGLFTLMLHHNKTLRIFARKQVERCTHSGQELMGQMLEDLKLHTKQLLKYLLSLNPTYSKAEIQPTDEPWKLTDQAGEYWKAFRYIASYTSSSTLLVWLRSSPVNVESLIYTHIEDGSVWFHEVLKVFTTLLSKLKEQFWSSTPTNLLNYTAYAERIFGNRVFRNLMHLLSQGDDKTVVHQKDGTAIPIEKVTVRLNGVLEWIYPFWRSFLHTAVYQKLTSAILEYMFNMFQHPDVPNVVRSRCADTGLSIINESIITNGIPPLTDVNAHATLILSACLHSDRNDVDTKPSCGQQLIHQIINSDATAIRKAYFQLYETRSLSQTERNQSFGICDALWKAVCEMHYDFSKKWHVDMIASIIEAHSMIGALDIEVIQVFEKSDLLQAKAQFVLNSLMLIRNNVHIALQSVLDRHANKLSDIFKHDTVLLYVLHLLASPDREIRVDTVSMFREAFNEEAFFNCLMKYFQSSPNTALDAMIQLITNMTEMIDHGCNTFGAVTPLFSTLTSLVNALVGNEDSLLFNVITTSDLSLAGDHDRLQKLWSATWTCICKTTKVALTWAQNYRPKEVIRAILPVLQIASQMIGTFRTFEQIVQMKDTQNSNTQGWSSQSVAKLSYNELAKALDPLSEWIFVTSHDVLRLLVPLLIMSLKRLTQTQVKVASDTYDRLMGAATGAAESRVVPNEKEDLFLALSPHDPSNTVFFDESDDEDGYWNAAPTDTFKPNFLDSSLLASTSTEKASPSFPLSPPIPSAKKLRQPTLAESFATASKQPSVITTSPRSQAGQEHNQMKLTDYIAKQKRNVIEISDDDLKQSMTVQDHPKTTSHNDDIEDDAFDDIDLSQIPEEWFDAESKKVNNETTTDNATEKMKARQLELINAAKANMIAKKQSRQPRVHVQPNASTYAVAPSRGGIPGRKLQPPTMGLSKLQALRRDFKTTTSNYRGPSNSNRNTSDVSTQQDSDDSGEESAFAELVNDFDKSKRNHAPEEKLSDTLFSNQPRRTIKLIDVPINAGANFLEKKAQMQRNIERKKKVKPSMRGLHKTILSWDVTIEGDVPPGASTSMYKRVPKSFSDIDDYIGTFEPLLLLEVWMQLLRAKEEATESDVIDNCMIESRCNVDEFVDVTIQMTLASARALAVDDLVYVANHFGSTFFNKSDAHNKKYIGKGFLSKVKSTVYKRDLADVTVRCYFAPSQMTMLNSLAPKSIWRALKLCSLTTAHREYAALKALEYYDLREMVLHPKSQPITAVSERELIRCMNTFKVNQPQAEAITGALKRQKGFTLIQGPPGTGKTKTILGLVASLIAQKASQSGHNSFQTPANENTTQLTGKLLICAPSNAAVDEIVKRLMTGIAGPDGKMYPKVVRIGKSESINSSVKDVCLETLIEKEVQSLQIVKQNNDKKGNAREKLLEQMRKIKLTLDELDKAMVQAEGDPVKYATINDQRRALMSKKRNLAVSLDEESNKRSEFSRDLELAKQRAKQSILSGADVVSCTLSGSGHEMLTTIGISFETVIIDEAAQSIEISSLIPLKYDCQRCVLVGDPNQLPPTVLSLVASKFSYEQSLFVRLQKASPEDVFLLSIQYRMHPEISRFPSKLFYESKLKDGPDMDKLTAAEWHKSDMLAPYRFLNILDGKESMGSGKSLYNTHEAEAAITLVDLLTNSYPSINFAYRIGVITPYKQQLRELKNRFERQYGREILNVIDFNTVDGFQGQEKDIIIFSCVRAGNDKGIGFLSDIRRMNVGLTRAKSSLFVLGHSKSLIGSEYWGDLVSDAKRRDLHTDCPLPLFGHRVKIGYHPQNLFKKSSASTTIIPPVVTAASLKPSKLTEKRRRMDADMEIDESVHGSTSTTGSTPSKSSSSAETHATEGTALLSRAQTSTVKANSGYNKLSPDKEKRGIDSSGTKEMSQAKTTPSGRKLTIEEYRAKRAKIAPGTQIPDIPIDQATAGKRIPPPSAKPKAGLFIPKTKRNMDKNQLNKEMGMSTRERLTLQAEASRAELKRMAMEGRNAGKSVKRQRSDDDQDILDDLLDTFKRP</sequence>
<evidence type="ECO:0000256" key="1">
    <source>
        <dbReference type="ARBA" id="ARBA00007913"/>
    </source>
</evidence>
<dbReference type="PANTHER" id="PTHR10887">
    <property type="entry name" value="DNA2/NAM7 HELICASE FAMILY"/>
    <property type="match status" value="1"/>
</dbReference>
<proteinExistence type="inferred from homology"/>
<feature type="domain" description="Helicase Sen1 N-terminal" evidence="8">
    <location>
        <begin position="77"/>
        <end position="830"/>
    </location>
</feature>
<dbReference type="InterPro" id="IPR045055">
    <property type="entry name" value="DNA2/NAM7-like"/>
</dbReference>
<keyword evidence="2" id="KW-0547">Nucleotide-binding</keyword>
<dbReference type="Pfam" id="PF13086">
    <property type="entry name" value="AAA_11"/>
    <property type="match status" value="1"/>
</dbReference>
<dbReference type="SUPFAM" id="SSF52540">
    <property type="entry name" value="P-loop containing nucleoside triphosphate hydrolases"/>
    <property type="match status" value="1"/>
</dbReference>
<evidence type="ECO:0000256" key="7">
    <source>
        <dbReference type="SAM" id="MobiDB-lite"/>
    </source>
</evidence>
<dbReference type="OrthoDB" id="6513042at2759"/>
<evidence type="ECO:0000313" key="13">
    <source>
        <dbReference type="Proteomes" id="UP000654370"/>
    </source>
</evidence>
<dbReference type="CDD" id="cd18042">
    <property type="entry name" value="DEXXQc_SETX"/>
    <property type="match status" value="1"/>
</dbReference>
<evidence type="ECO:0000259" key="11">
    <source>
        <dbReference type="Pfam" id="PF23576"/>
    </source>
</evidence>
<dbReference type="Pfam" id="PF12726">
    <property type="entry name" value="SEN1_N"/>
    <property type="match status" value="1"/>
</dbReference>
<dbReference type="Pfam" id="PF13087">
    <property type="entry name" value="AAA_12"/>
    <property type="match status" value="1"/>
</dbReference>
<dbReference type="GO" id="GO:0016787">
    <property type="term" value="F:hydrolase activity"/>
    <property type="evidence" value="ECO:0007669"/>
    <property type="project" value="UniProtKB-KW"/>
</dbReference>
<feature type="compositionally biased region" description="Polar residues" evidence="7">
    <location>
        <begin position="2092"/>
        <end position="2106"/>
    </location>
</feature>
<protein>
    <recommendedName>
        <fullName evidence="14">Senataxin</fullName>
    </recommendedName>
</protein>
<dbReference type="InterPro" id="IPR027417">
    <property type="entry name" value="P-loop_NTPase"/>
</dbReference>
<dbReference type="InterPro" id="IPR041679">
    <property type="entry name" value="DNA2/NAM7-like_C"/>
</dbReference>
<dbReference type="InterPro" id="IPR047187">
    <property type="entry name" value="SF1_C_Upf1"/>
</dbReference>
<dbReference type="EMBL" id="JAEPQZ010000010">
    <property type="protein sequence ID" value="KAG2176233.1"/>
    <property type="molecule type" value="Genomic_DNA"/>
</dbReference>
<feature type="region of interest" description="Disordered" evidence="7">
    <location>
        <begin position="963"/>
        <end position="985"/>
    </location>
</feature>
<reference evidence="12" key="1">
    <citation type="submission" date="2020-12" db="EMBL/GenBank/DDBJ databases">
        <title>Metabolic potential, ecology and presence of endohyphal bacteria is reflected in genomic diversity of Mucoromycotina.</title>
        <authorList>
            <person name="Muszewska A."/>
            <person name="Okrasinska A."/>
            <person name="Steczkiewicz K."/>
            <person name="Drgas O."/>
            <person name="Orlowska M."/>
            <person name="Perlinska-Lenart U."/>
            <person name="Aleksandrzak-Piekarczyk T."/>
            <person name="Szatraj K."/>
            <person name="Zielenkiewicz U."/>
            <person name="Pilsyk S."/>
            <person name="Malc E."/>
            <person name="Mieczkowski P."/>
            <person name="Kruszewska J.S."/>
            <person name="Biernat P."/>
            <person name="Pawlowska J."/>
        </authorList>
    </citation>
    <scope>NUCLEOTIDE SEQUENCE</scope>
    <source>
        <strain evidence="12">WA0000067209</strain>
    </source>
</reference>
<evidence type="ECO:0000256" key="6">
    <source>
        <dbReference type="SAM" id="Coils"/>
    </source>
</evidence>
<dbReference type="PANTHER" id="PTHR10887:SF495">
    <property type="entry name" value="HELICASE SENATAXIN ISOFORM X1-RELATED"/>
    <property type="match status" value="1"/>
</dbReference>
<dbReference type="GO" id="GO:0006369">
    <property type="term" value="P:termination of RNA polymerase II transcription"/>
    <property type="evidence" value="ECO:0007669"/>
    <property type="project" value="TreeGrafter"/>
</dbReference>
<evidence type="ECO:0000256" key="5">
    <source>
        <dbReference type="ARBA" id="ARBA00022840"/>
    </source>
</evidence>
<feature type="compositionally biased region" description="Polar residues" evidence="7">
    <location>
        <begin position="2066"/>
        <end position="2079"/>
    </location>
</feature>